<dbReference type="HOGENOM" id="CLU_019796_1_2_1"/>
<dbReference type="eggNOG" id="KOG0069">
    <property type="taxonomic scope" value="Eukaryota"/>
</dbReference>
<feature type="domain" description="D-isomer specific 2-hydroxyacid dehydrogenase NAD-binding" evidence="7">
    <location>
        <begin position="255"/>
        <end position="427"/>
    </location>
</feature>
<dbReference type="PANTHER" id="PTHR10996:SF179">
    <property type="entry name" value="D-ISOMER SPECIFIC 2-HYDROXYACID DEHYDROGENASE FAMILY PROTEIN-RELATED"/>
    <property type="match status" value="1"/>
</dbReference>
<dbReference type="PaxDb" id="29760-VIT_15s0048g01330.t01"/>
<gene>
    <name evidence="8" type="ordered locus">VIT_15s0048g01330</name>
</gene>
<keyword evidence="3" id="KW-0520">NAD</keyword>
<dbReference type="PANTHER" id="PTHR10996">
    <property type="entry name" value="2-HYDROXYACID DEHYDROGENASE-RELATED"/>
    <property type="match status" value="1"/>
</dbReference>
<keyword evidence="1" id="KW-0521">NADP</keyword>
<evidence type="ECO:0000256" key="2">
    <source>
        <dbReference type="ARBA" id="ARBA00023002"/>
    </source>
</evidence>
<dbReference type="Gene3D" id="3.40.50.720">
    <property type="entry name" value="NAD(P)-binding Rossmann-like Domain"/>
    <property type="match status" value="3"/>
</dbReference>
<dbReference type="FunCoup" id="F6I350">
    <property type="interactions" value="1448"/>
</dbReference>
<dbReference type="STRING" id="29760.F6I350"/>
<evidence type="ECO:0000256" key="4">
    <source>
        <dbReference type="ARBA" id="ARBA00066661"/>
    </source>
</evidence>
<dbReference type="GO" id="GO:0005829">
    <property type="term" value="C:cytosol"/>
    <property type="evidence" value="ECO:0000318"/>
    <property type="project" value="GO_Central"/>
</dbReference>
<dbReference type="GO" id="GO:0016618">
    <property type="term" value="F:hydroxypyruvate reductase [NAD(P)H] activity"/>
    <property type="evidence" value="ECO:0000318"/>
    <property type="project" value="GO_Central"/>
</dbReference>
<comment type="similarity">
    <text evidence="5">Belongs to the D-isomer specific 2-hydroxyacid dehydrogenase family.</text>
</comment>
<evidence type="ECO:0000256" key="1">
    <source>
        <dbReference type="ARBA" id="ARBA00022857"/>
    </source>
</evidence>
<organism evidence="8 9">
    <name type="scientific">Vitis vinifera</name>
    <name type="common">Grape</name>
    <dbReference type="NCBI Taxonomy" id="29760"/>
    <lineage>
        <taxon>Eukaryota</taxon>
        <taxon>Viridiplantae</taxon>
        <taxon>Streptophyta</taxon>
        <taxon>Embryophyta</taxon>
        <taxon>Tracheophyta</taxon>
        <taxon>Spermatophyta</taxon>
        <taxon>Magnoliopsida</taxon>
        <taxon>eudicotyledons</taxon>
        <taxon>Gunneridae</taxon>
        <taxon>Pentapetalae</taxon>
        <taxon>rosids</taxon>
        <taxon>Vitales</taxon>
        <taxon>Vitaceae</taxon>
        <taxon>Viteae</taxon>
        <taxon>Vitis</taxon>
    </lineage>
</organism>
<sequence>MADQLPQVLVLRPPPVFTLFETQFSQKFHFLRAWESPLPTAEFLATHAASVKAVLCSGSTPITADILRHLPSLQLIVTTSAGLNHINLPECRRRSISIANAGEIFSDDCADLAVGLLMDVLRKISAADRFIRAGLWPIRGDYPLGSKLLILKPPSLFSDFQYKFSPKFQLLKAWESPLPTTLFLTTHAHSVKAVVSSSSSPITSDILRHLPSLQLVVATTVGLNQIDLPECRRRGISIANAGKILSEDCADMGVGLFIDVLKKISAGDRFVRSGLWPIQKDFPLGSKLGGKRVGIVGLGSIGLEVAKRLEAFGCIILYNSRRKKANISYPFYSNVCELAANSNALIICCALTDETRHMINKEVMKALGKEGVIINIGRGAIIDEKELVQCLVQGEIGGAGLDVFENEPDVPKELFTLDNVVLSPHVAVFTQESFSDLYDLMVGNLEAFFSNKTLLSPVLDE</sequence>
<reference evidence="9" key="1">
    <citation type="journal article" date="2007" name="Nature">
        <title>The grapevine genome sequence suggests ancestral hexaploidization in major angiosperm phyla.</title>
        <authorList>
            <consortium name="The French-Italian Public Consortium for Grapevine Genome Characterization."/>
            <person name="Jaillon O."/>
            <person name="Aury J.-M."/>
            <person name="Noel B."/>
            <person name="Policriti A."/>
            <person name="Clepet C."/>
            <person name="Casagrande A."/>
            <person name="Choisne N."/>
            <person name="Aubourg S."/>
            <person name="Vitulo N."/>
            <person name="Jubin C."/>
            <person name="Vezzi A."/>
            <person name="Legeai F."/>
            <person name="Hugueney P."/>
            <person name="Dasilva C."/>
            <person name="Horner D."/>
            <person name="Mica E."/>
            <person name="Jublot D."/>
            <person name="Poulain J."/>
            <person name="Bruyere C."/>
            <person name="Billault A."/>
            <person name="Segurens B."/>
            <person name="Gouyvenoux M."/>
            <person name="Ugarte E."/>
            <person name="Cattonaro F."/>
            <person name="Anthouard V."/>
            <person name="Vico V."/>
            <person name="Del Fabbro C."/>
            <person name="Alaux M."/>
            <person name="Di Gaspero G."/>
            <person name="Dumas V."/>
            <person name="Felice N."/>
            <person name="Paillard S."/>
            <person name="Juman I."/>
            <person name="Moroldo M."/>
            <person name="Scalabrin S."/>
            <person name="Canaguier A."/>
            <person name="Le Clainche I."/>
            <person name="Malacrida G."/>
            <person name="Durand E."/>
            <person name="Pesole G."/>
            <person name="Laucou V."/>
            <person name="Chatelet P."/>
            <person name="Merdinoglu D."/>
            <person name="Delledonne M."/>
            <person name="Pezzotti M."/>
            <person name="Lecharny A."/>
            <person name="Scarpelli C."/>
            <person name="Artiguenave F."/>
            <person name="Pe M.E."/>
            <person name="Valle G."/>
            <person name="Morgante M."/>
            <person name="Caboche M."/>
            <person name="Adam-Blondon A.-F."/>
            <person name="Weissenbach J."/>
            <person name="Quetier F."/>
            <person name="Wincker P."/>
        </authorList>
    </citation>
    <scope>NUCLEOTIDE SEQUENCE [LARGE SCALE GENOMIC DNA]</scope>
    <source>
        <strain evidence="9">cv. Pinot noir / PN40024</strain>
    </source>
</reference>
<dbReference type="InterPro" id="IPR036291">
    <property type="entry name" value="NAD(P)-bd_dom_sf"/>
</dbReference>
<dbReference type="SUPFAM" id="SSF52283">
    <property type="entry name" value="Formate/glycerate dehydrogenase catalytic domain-like"/>
    <property type="match status" value="2"/>
</dbReference>
<dbReference type="InParanoid" id="F6I350"/>
<evidence type="ECO:0000259" key="6">
    <source>
        <dbReference type="Pfam" id="PF00389"/>
    </source>
</evidence>
<dbReference type="GO" id="GO:0030267">
    <property type="term" value="F:glyoxylate reductase (NADPH) activity"/>
    <property type="evidence" value="ECO:0000318"/>
    <property type="project" value="GO_Central"/>
</dbReference>
<dbReference type="FunFam" id="3.40.50.720:FF:001479">
    <property type="entry name" value="Uncharacterized protein"/>
    <property type="match status" value="1"/>
</dbReference>
<dbReference type="EC" id="1.1.1.79" evidence="4"/>
<evidence type="ECO:0000313" key="8">
    <source>
        <dbReference type="EMBL" id="CCB61367.1"/>
    </source>
</evidence>
<evidence type="ECO:0000313" key="9">
    <source>
        <dbReference type="Proteomes" id="UP000009183"/>
    </source>
</evidence>
<dbReference type="FunFam" id="3.40.50.720:FF:000213">
    <property type="entry name" value="Putative 2-hydroxyacid dehydrogenase"/>
    <property type="match status" value="1"/>
</dbReference>
<dbReference type="SUPFAM" id="SSF51735">
    <property type="entry name" value="NAD(P)-binding Rossmann-fold domains"/>
    <property type="match status" value="1"/>
</dbReference>
<evidence type="ECO:0000259" key="7">
    <source>
        <dbReference type="Pfam" id="PF02826"/>
    </source>
</evidence>
<protein>
    <recommendedName>
        <fullName evidence="4">glyoxylate reductase (NADP(+))</fullName>
        <ecNumber evidence="4">1.1.1.79</ecNumber>
    </recommendedName>
</protein>
<dbReference type="InterPro" id="IPR006139">
    <property type="entry name" value="D-isomer_2_OHA_DH_cat_dom"/>
</dbReference>
<evidence type="ECO:0000256" key="5">
    <source>
        <dbReference type="RuleBase" id="RU003719"/>
    </source>
</evidence>
<keyword evidence="9" id="KW-1185">Reference proteome</keyword>
<feature type="domain" description="D-isomer specific 2-hydroxyacid dehydrogenase catalytic" evidence="6">
    <location>
        <begin position="186"/>
        <end position="458"/>
    </location>
</feature>
<feature type="domain" description="D-isomer specific 2-hydroxyacid dehydrogenase catalytic" evidence="6">
    <location>
        <begin position="35"/>
        <end position="126"/>
    </location>
</feature>
<proteinExistence type="inferred from homology"/>
<dbReference type="InterPro" id="IPR050223">
    <property type="entry name" value="D-isomer_2-hydroxyacid_DH"/>
</dbReference>
<dbReference type="CDD" id="cd12156">
    <property type="entry name" value="HPPR"/>
    <property type="match status" value="1"/>
</dbReference>
<dbReference type="Pfam" id="PF00389">
    <property type="entry name" value="2-Hacid_dh"/>
    <property type="match status" value="2"/>
</dbReference>
<evidence type="ECO:0000256" key="3">
    <source>
        <dbReference type="ARBA" id="ARBA00023027"/>
    </source>
</evidence>
<dbReference type="InterPro" id="IPR006140">
    <property type="entry name" value="D-isomer_DH_NAD-bd"/>
</dbReference>
<dbReference type="ExpressionAtlas" id="F6I350">
    <property type="expression patterns" value="baseline"/>
</dbReference>
<name>F6I350_VITVI</name>
<accession>F6I350</accession>
<dbReference type="GO" id="GO:0051287">
    <property type="term" value="F:NAD binding"/>
    <property type="evidence" value="ECO:0007669"/>
    <property type="project" value="InterPro"/>
</dbReference>
<dbReference type="AlphaFoldDB" id="F6I350"/>
<keyword evidence="2 5" id="KW-0560">Oxidoreductase</keyword>
<dbReference type="Proteomes" id="UP000009183">
    <property type="component" value="Chromosome 15"/>
</dbReference>
<dbReference type="Pfam" id="PF02826">
    <property type="entry name" value="2-Hacid_dh_C"/>
    <property type="match status" value="1"/>
</dbReference>
<dbReference type="GO" id="GO:0009853">
    <property type="term" value="P:photorespiration"/>
    <property type="evidence" value="ECO:0007669"/>
    <property type="project" value="UniProtKB-ARBA"/>
</dbReference>
<dbReference type="EMBL" id="FN596739">
    <property type="protein sequence ID" value="CCB61367.1"/>
    <property type="molecule type" value="Genomic_DNA"/>
</dbReference>